<keyword evidence="1" id="KW-0472">Membrane</keyword>
<name>A0A0M3IM61_ASCLU</name>
<keyword evidence="1" id="KW-0812">Transmembrane</keyword>
<accession>A0A0M3IM61</accession>
<keyword evidence="2" id="KW-1185">Reference proteome</keyword>
<dbReference type="WBParaSite" id="ALUE_0001983901-mRNA-1">
    <property type="protein sequence ID" value="ALUE_0001983901-mRNA-1"/>
    <property type="gene ID" value="ALUE_0001983901"/>
</dbReference>
<reference evidence="3" key="1">
    <citation type="submission" date="2017-02" db="UniProtKB">
        <authorList>
            <consortium name="WormBaseParasite"/>
        </authorList>
    </citation>
    <scope>IDENTIFICATION</scope>
</reference>
<dbReference type="Proteomes" id="UP000036681">
    <property type="component" value="Unplaced"/>
</dbReference>
<evidence type="ECO:0000313" key="3">
    <source>
        <dbReference type="WBParaSite" id="ALUE_0001983901-mRNA-1"/>
    </source>
</evidence>
<proteinExistence type="predicted"/>
<feature type="transmembrane region" description="Helical" evidence="1">
    <location>
        <begin position="12"/>
        <end position="35"/>
    </location>
</feature>
<sequence>MSSLIVPYNVSYILSLFILLTAVNLLVLFVASVLVGASPYALPDSSTSEDSLDSVSTAIRCNSTAHPSGYLSEGESLLASGSNFPELSIADVSNGYVSEGGITIYARKMQARFREGLEAVRDSMRHRHHDYNDRYYLNHCSDVSNGYVSEGGITIYARKMQARFREGLEAVRDSMRHRHHDYNDRYYLNHCSANQFVLPDGEQHSIRISLFAYFI</sequence>
<evidence type="ECO:0000313" key="2">
    <source>
        <dbReference type="Proteomes" id="UP000036681"/>
    </source>
</evidence>
<dbReference type="AlphaFoldDB" id="A0A0M3IM61"/>
<evidence type="ECO:0000256" key="1">
    <source>
        <dbReference type="SAM" id="Phobius"/>
    </source>
</evidence>
<protein>
    <submittedName>
        <fullName evidence="3">SCP domain-containing protein</fullName>
    </submittedName>
</protein>
<keyword evidence="1" id="KW-1133">Transmembrane helix</keyword>
<organism evidence="2 3">
    <name type="scientific">Ascaris lumbricoides</name>
    <name type="common">Giant roundworm</name>
    <dbReference type="NCBI Taxonomy" id="6252"/>
    <lineage>
        <taxon>Eukaryota</taxon>
        <taxon>Metazoa</taxon>
        <taxon>Ecdysozoa</taxon>
        <taxon>Nematoda</taxon>
        <taxon>Chromadorea</taxon>
        <taxon>Rhabditida</taxon>
        <taxon>Spirurina</taxon>
        <taxon>Ascaridomorpha</taxon>
        <taxon>Ascaridoidea</taxon>
        <taxon>Ascarididae</taxon>
        <taxon>Ascaris</taxon>
    </lineage>
</organism>